<keyword evidence="2" id="KW-1185">Reference proteome</keyword>
<gene>
    <name evidence="1" type="ORF">GHT06_018818</name>
</gene>
<reference evidence="1 2" key="1">
    <citation type="submission" date="2022-05" db="EMBL/GenBank/DDBJ databases">
        <title>A multi-omics perspective on studying reproductive biology in Daphnia sinensis.</title>
        <authorList>
            <person name="Jia J."/>
        </authorList>
    </citation>
    <scope>NUCLEOTIDE SEQUENCE [LARGE SCALE GENOMIC DNA]</scope>
    <source>
        <strain evidence="1 2">WSL</strain>
    </source>
</reference>
<proteinExistence type="predicted"/>
<dbReference type="AlphaFoldDB" id="A0AAD5PSJ9"/>
<sequence length="56" mass="6411">MVTSTLGTVLRVTGRLRHGRPIKHVFHVQSTCNHGCMCTQSLRLEFGNECTRREKQ</sequence>
<dbReference type="Proteomes" id="UP000820818">
    <property type="component" value="Linkage Group LG7"/>
</dbReference>
<accession>A0AAD5PSJ9</accession>
<evidence type="ECO:0000313" key="2">
    <source>
        <dbReference type="Proteomes" id="UP000820818"/>
    </source>
</evidence>
<name>A0AAD5PSJ9_9CRUS</name>
<comment type="caution">
    <text evidence="1">The sequence shown here is derived from an EMBL/GenBank/DDBJ whole genome shotgun (WGS) entry which is preliminary data.</text>
</comment>
<protein>
    <submittedName>
        <fullName evidence="1">Uncharacterized protein</fullName>
    </submittedName>
</protein>
<organism evidence="1 2">
    <name type="scientific">Daphnia sinensis</name>
    <dbReference type="NCBI Taxonomy" id="1820382"/>
    <lineage>
        <taxon>Eukaryota</taxon>
        <taxon>Metazoa</taxon>
        <taxon>Ecdysozoa</taxon>
        <taxon>Arthropoda</taxon>
        <taxon>Crustacea</taxon>
        <taxon>Branchiopoda</taxon>
        <taxon>Diplostraca</taxon>
        <taxon>Cladocera</taxon>
        <taxon>Anomopoda</taxon>
        <taxon>Daphniidae</taxon>
        <taxon>Daphnia</taxon>
        <taxon>Daphnia similis group</taxon>
    </lineage>
</organism>
<evidence type="ECO:0000313" key="1">
    <source>
        <dbReference type="EMBL" id="KAI9556243.1"/>
    </source>
</evidence>
<dbReference type="EMBL" id="WJBH02000007">
    <property type="protein sequence ID" value="KAI9556243.1"/>
    <property type="molecule type" value="Genomic_DNA"/>
</dbReference>